<dbReference type="SUPFAM" id="SSF55961">
    <property type="entry name" value="Bet v1-like"/>
    <property type="match status" value="1"/>
</dbReference>
<dbReference type="InterPro" id="IPR023393">
    <property type="entry name" value="START-like_dom_sf"/>
</dbReference>
<evidence type="ECO:0000256" key="1">
    <source>
        <dbReference type="SAM" id="MobiDB-lite"/>
    </source>
</evidence>
<dbReference type="RefSeq" id="WP_350346936.1">
    <property type="nucleotide sequence ID" value="NZ_CP158374.1"/>
</dbReference>
<name>A0AAU7W4K9_9MICO</name>
<dbReference type="AlphaFoldDB" id="A0AAU7W4K9"/>
<dbReference type="InterPro" id="IPR019587">
    <property type="entry name" value="Polyketide_cyclase/dehydratase"/>
</dbReference>
<feature type="region of interest" description="Disordered" evidence="1">
    <location>
        <begin position="63"/>
        <end position="86"/>
    </location>
</feature>
<dbReference type="Gene3D" id="3.30.530.20">
    <property type="match status" value="1"/>
</dbReference>
<organism evidence="2">
    <name type="scientific">Agromyces sp. G08B096</name>
    <dbReference type="NCBI Taxonomy" id="3156399"/>
    <lineage>
        <taxon>Bacteria</taxon>
        <taxon>Bacillati</taxon>
        <taxon>Actinomycetota</taxon>
        <taxon>Actinomycetes</taxon>
        <taxon>Micrococcales</taxon>
        <taxon>Microbacteriaceae</taxon>
        <taxon>Agromyces</taxon>
    </lineage>
</organism>
<evidence type="ECO:0000313" key="2">
    <source>
        <dbReference type="EMBL" id="XBX80910.1"/>
    </source>
</evidence>
<dbReference type="EMBL" id="CP158374">
    <property type="protein sequence ID" value="XBX80910.1"/>
    <property type="molecule type" value="Genomic_DNA"/>
</dbReference>
<proteinExistence type="predicted"/>
<dbReference type="Pfam" id="PF10604">
    <property type="entry name" value="Polyketide_cyc2"/>
    <property type="match status" value="1"/>
</dbReference>
<accession>A0AAU7W4K9</accession>
<sequence length="203" mass="23346">MSRGRDGIYVEAFIRCDVDLLWRLTQDPDEHVRWDLRFSRIVPEHELAGGGTRFRYERSLGPHTIRGTGTTVGERSRPDGSRTSALRFDTDDPWSPLRAGRGYWRYVPEPDGVRFITGFTYRPWFGRLVDALLRPVVAWMTAWSFDRLRIWAEQGIPPEDWGVASVLAVWRPERPRAPRCRTTPPARGAFAEEPATLARLEAP</sequence>
<gene>
    <name evidence="2" type="ORF">ABIQ69_09785</name>
</gene>
<protein>
    <submittedName>
        <fullName evidence="2">SRPBCC family protein</fullName>
    </submittedName>
</protein>
<reference evidence="2" key="1">
    <citation type="submission" date="2024-05" db="EMBL/GenBank/DDBJ databases">
        <authorList>
            <person name="Yu L."/>
        </authorList>
    </citation>
    <scope>NUCLEOTIDE SEQUENCE</scope>
    <source>
        <strain evidence="2">G08B096</strain>
    </source>
</reference>
<dbReference type="CDD" id="cd07812">
    <property type="entry name" value="SRPBCC"/>
    <property type="match status" value="1"/>
</dbReference>